<keyword evidence="1" id="KW-0436">Ligase</keyword>
<evidence type="ECO:0000256" key="3">
    <source>
        <dbReference type="ARBA" id="ARBA00022840"/>
    </source>
</evidence>
<name>A0A1Y1UX91_9FUNG</name>
<keyword evidence="7" id="KW-1185">Reference proteome</keyword>
<comment type="caution">
    <text evidence="6">The sequence shown here is derived from an EMBL/GenBank/DDBJ whole genome shotgun (WGS) entry which is preliminary data.</text>
</comment>
<proteinExistence type="predicted"/>
<organism evidence="6 7">
    <name type="scientific">Piromyces finnis</name>
    <dbReference type="NCBI Taxonomy" id="1754191"/>
    <lineage>
        <taxon>Eukaryota</taxon>
        <taxon>Fungi</taxon>
        <taxon>Fungi incertae sedis</taxon>
        <taxon>Chytridiomycota</taxon>
        <taxon>Chytridiomycota incertae sedis</taxon>
        <taxon>Neocallimastigomycetes</taxon>
        <taxon>Neocallimastigales</taxon>
        <taxon>Neocallimastigaceae</taxon>
        <taxon>Piromyces</taxon>
    </lineage>
</organism>
<evidence type="ECO:0000256" key="2">
    <source>
        <dbReference type="ARBA" id="ARBA00022741"/>
    </source>
</evidence>
<dbReference type="OrthoDB" id="202825at2759"/>
<dbReference type="SUPFAM" id="SSF56059">
    <property type="entry name" value="Glutathione synthetase ATP-binding domain-like"/>
    <property type="match status" value="1"/>
</dbReference>
<dbReference type="GO" id="GO:0070740">
    <property type="term" value="F:tubulin-glutamic acid ligase activity"/>
    <property type="evidence" value="ECO:0007669"/>
    <property type="project" value="TreeGrafter"/>
</dbReference>
<dbReference type="GO" id="GO:0005524">
    <property type="term" value="F:ATP binding"/>
    <property type="evidence" value="ECO:0007669"/>
    <property type="project" value="UniProtKB-KW"/>
</dbReference>
<evidence type="ECO:0000256" key="5">
    <source>
        <dbReference type="ARBA" id="ARBA00049274"/>
    </source>
</evidence>
<keyword evidence="3" id="KW-0067">ATP-binding</keyword>
<dbReference type="Gene3D" id="3.30.470.20">
    <property type="entry name" value="ATP-grasp fold, B domain"/>
    <property type="match status" value="1"/>
</dbReference>
<dbReference type="AlphaFoldDB" id="A0A1Y1UX91"/>
<sequence length="320" mass="38059">FNYLPKTYTQETIEEFKRYFKNYKISKNNLWLIKPRNSSLGNKIRFLKSVNDVRKNEIVTKYISNPLLINGKKFDLRFHVLVTGHNPLKIYVHSNGWAKVSSEKYDIDLDQLDNIFKHVTNLYLNKKNKNNFKVKESVVSFEKIKKYLKKEYKLNFSEIEKKVNDIIIKSIITMNHLEIKKENSMKLKSNNIYDLYGVDIMIDENFKPWLIEININPTLAEESLTLDRKKMLRQTLVDLFNIIGIVPYSHIDGKALEGEKKFKNYIEEAIQQSICEFTRPLGGFKRIFPLKSNIEIYKKYFKEISPINKYLWDTINNNLY</sequence>
<reference evidence="6 7" key="2">
    <citation type="submission" date="2016-08" db="EMBL/GenBank/DDBJ databases">
        <title>Pervasive Adenine N6-methylation of Active Genes in Fungi.</title>
        <authorList>
            <consortium name="DOE Joint Genome Institute"/>
            <person name="Mondo S.J."/>
            <person name="Dannebaum R.O."/>
            <person name="Kuo R.C."/>
            <person name="Labutti K."/>
            <person name="Haridas S."/>
            <person name="Kuo A."/>
            <person name="Salamov A."/>
            <person name="Ahrendt S.R."/>
            <person name="Lipzen A."/>
            <person name="Sullivan W."/>
            <person name="Andreopoulos W.B."/>
            <person name="Clum A."/>
            <person name="Lindquist E."/>
            <person name="Daum C."/>
            <person name="Ramamoorthy G.K."/>
            <person name="Gryganskyi A."/>
            <person name="Culley D."/>
            <person name="Magnuson J.K."/>
            <person name="James T.Y."/>
            <person name="O'Malley M.A."/>
            <person name="Stajich J.E."/>
            <person name="Spatafora J.W."/>
            <person name="Visel A."/>
            <person name="Grigoriev I.V."/>
        </authorList>
    </citation>
    <scope>NUCLEOTIDE SEQUENCE [LARGE SCALE GENOMIC DNA]</scope>
    <source>
        <strain evidence="7">finn</strain>
    </source>
</reference>
<dbReference type="PANTHER" id="PTHR12241:SF145">
    <property type="entry name" value="TUBULIN POLYGLUTAMYLASE TTLL5"/>
    <property type="match status" value="1"/>
</dbReference>
<gene>
    <name evidence="6" type="ORF">BCR36DRAFT_587351</name>
</gene>
<dbReference type="GO" id="GO:0015631">
    <property type="term" value="F:tubulin binding"/>
    <property type="evidence" value="ECO:0007669"/>
    <property type="project" value="TreeGrafter"/>
</dbReference>
<dbReference type="GO" id="GO:0000226">
    <property type="term" value="P:microtubule cytoskeleton organization"/>
    <property type="evidence" value="ECO:0007669"/>
    <property type="project" value="TreeGrafter"/>
</dbReference>
<evidence type="ECO:0000256" key="4">
    <source>
        <dbReference type="ARBA" id="ARBA00041448"/>
    </source>
</evidence>
<comment type="catalytic activity">
    <reaction evidence="5">
        <text>L-glutamyl-[protein] + L-glutamate + ATP = gamma-L-glutamyl-L-glutamyl-[protein] + ADP + phosphate + H(+)</text>
        <dbReference type="Rhea" id="RHEA:60144"/>
        <dbReference type="Rhea" id="RHEA-COMP:10208"/>
        <dbReference type="Rhea" id="RHEA-COMP:15517"/>
        <dbReference type="ChEBI" id="CHEBI:15378"/>
        <dbReference type="ChEBI" id="CHEBI:29973"/>
        <dbReference type="ChEBI" id="CHEBI:29985"/>
        <dbReference type="ChEBI" id="CHEBI:30616"/>
        <dbReference type="ChEBI" id="CHEBI:43474"/>
        <dbReference type="ChEBI" id="CHEBI:143622"/>
        <dbReference type="ChEBI" id="CHEBI:456216"/>
    </reaction>
    <physiologicalReaction direction="left-to-right" evidence="5">
        <dbReference type="Rhea" id="RHEA:60145"/>
    </physiologicalReaction>
</comment>
<dbReference type="InterPro" id="IPR004344">
    <property type="entry name" value="TTL/TTLL_fam"/>
</dbReference>
<reference evidence="6 7" key="1">
    <citation type="submission" date="2016-08" db="EMBL/GenBank/DDBJ databases">
        <title>Genomes of anaerobic fungi encode conserved fungal cellulosomes for biomass hydrolysis.</title>
        <authorList>
            <consortium name="DOE Joint Genome Institute"/>
            <person name="Haitjema C.H."/>
            <person name="Gilmore S.P."/>
            <person name="Henske J.K."/>
            <person name="Solomon K.V."/>
            <person name="De Groot R."/>
            <person name="Kuo A."/>
            <person name="Mondo S.J."/>
            <person name="Salamov A.A."/>
            <person name="Labutti K."/>
            <person name="Zhao Z."/>
            <person name="Chiniquy J."/>
            <person name="Barry K."/>
            <person name="Brewer H.M."/>
            <person name="Purvine S.O."/>
            <person name="Wright A.T."/>
            <person name="Boxma B."/>
            <person name="Van Alen T."/>
            <person name="Hackstein J.H."/>
            <person name="Baker S.E."/>
            <person name="Grigoriev I.V."/>
            <person name="O'Malley M.A."/>
        </authorList>
    </citation>
    <scope>NUCLEOTIDE SEQUENCE [LARGE SCALE GENOMIC DNA]</scope>
    <source>
        <strain evidence="7">finn</strain>
    </source>
</reference>
<evidence type="ECO:0000313" key="7">
    <source>
        <dbReference type="Proteomes" id="UP000193719"/>
    </source>
</evidence>
<dbReference type="PROSITE" id="PS51221">
    <property type="entry name" value="TTL"/>
    <property type="match status" value="1"/>
</dbReference>
<dbReference type="Pfam" id="PF03133">
    <property type="entry name" value="TTL"/>
    <property type="match status" value="1"/>
</dbReference>
<accession>A0A1Y1UX91</accession>
<protein>
    <recommendedName>
        <fullName evidence="4">Tubulin--tyrosine ligase-like protein 5</fullName>
    </recommendedName>
</protein>
<feature type="non-terminal residue" evidence="6">
    <location>
        <position position="1"/>
    </location>
</feature>
<dbReference type="PANTHER" id="PTHR12241">
    <property type="entry name" value="TUBULIN POLYGLUTAMYLASE"/>
    <property type="match status" value="1"/>
</dbReference>
<dbReference type="EMBL" id="MCFH01000068">
    <property type="protein sequence ID" value="ORX42260.1"/>
    <property type="molecule type" value="Genomic_DNA"/>
</dbReference>
<evidence type="ECO:0000256" key="1">
    <source>
        <dbReference type="ARBA" id="ARBA00022598"/>
    </source>
</evidence>
<evidence type="ECO:0000313" key="6">
    <source>
        <dbReference type="EMBL" id="ORX42260.1"/>
    </source>
</evidence>
<dbReference type="Proteomes" id="UP000193719">
    <property type="component" value="Unassembled WGS sequence"/>
</dbReference>
<dbReference type="GO" id="GO:0036064">
    <property type="term" value="C:ciliary basal body"/>
    <property type="evidence" value="ECO:0007669"/>
    <property type="project" value="TreeGrafter"/>
</dbReference>
<dbReference type="STRING" id="1754191.A0A1Y1UX91"/>
<keyword evidence="2" id="KW-0547">Nucleotide-binding</keyword>